<reference evidence="2" key="1">
    <citation type="submission" date="2015-03" db="EMBL/GenBank/DDBJ databases">
        <title>Metagenome Sequencing of an Archaeal-Dominated Microbial Community from a Hot Spring at the Los Azufres Geothermal Field, Mexico.</title>
        <authorList>
            <person name="Servin-Garciduenas L.E."/>
            <person name="Martinez-Romero E."/>
        </authorList>
    </citation>
    <scope>NUCLEOTIDE SEQUENCE [LARGE SCALE GENOMIC DNA]</scope>
    <source>
        <strain evidence="2">AZ1-454</strain>
    </source>
</reference>
<dbReference type="Gene3D" id="3.30.450.380">
    <property type="match status" value="1"/>
</dbReference>
<proteinExistence type="inferred from homology"/>
<protein>
    <recommendedName>
        <fullName evidence="3">Type II secretion system protein E</fullName>
    </recommendedName>
</protein>
<name>A0A0F2LKE9_9CREN</name>
<dbReference type="EMBL" id="JZWS01000249">
    <property type="protein sequence ID" value="KJR78033.1"/>
    <property type="molecule type" value="Genomic_DNA"/>
</dbReference>
<evidence type="ECO:0000313" key="2">
    <source>
        <dbReference type="EMBL" id="KJR78033.1"/>
    </source>
</evidence>
<dbReference type="GO" id="GO:0016887">
    <property type="term" value="F:ATP hydrolysis activity"/>
    <property type="evidence" value="ECO:0007669"/>
    <property type="project" value="InterPro"/>
</dbReference>
<dbReference type="PANTHER" id="PTHR30486:SF6">
    <property type="entry name" value="TYPE IV PILUS RETRACTATION ATPASE PILT"/>
    <property type="match status" value="1"/>
</dbReference>
<dbReference type="AlphaFoldDB" id="A0A0F2LKE9"/>
<evidence type="ECO:0008006" key="3">
    <source>
        <dbReference type="Google" id="ProtNLM"/>
    </source>
</evidence>
<dbReference type="PANTHER" id="PTHR30486">
    <property type="entry name" value="TWITCHING MOTILITY PROTEIN PILT"/>
    <property type="match status" value="1"/>
</dbReference>
<comment type="caution">
    <text evidence="2">The sequence shown here is derived from an EMBL/GenBank/DDBJ whole genome shotgun (WGS) entry which is preliminary data.</text>
</comment>
<dbReference type="InterPro" id="IPR050921">
    <property type="entry name" value="T4SS_GSP_E_ATPase"/>
</dbReference>
<accession>A0A0F2LKE9</accession>
<organism evidence="2">
    <name type="scientific">Candidatus Aramenus sulfurataquae</name>
    <dbReference type="NCBI Taxonomy" id="1326980"/>
    <lineage>
        <taxon>Archaea</taxon>
        <taxon>Thermoproteota</taxon>
        <taxon>Thermoprotei</taxon>
        <taxon>Sulfolobales</taxon>
        <taxon>Sulfolobaceae</taxon>
        <taxon>Candidatus Aramenus</taxon>
    </lineage>
</organism>
<evidence type="ECO:0000256" key="1">
    <source>
        <dbReference type="ARBA" id="ARBA00006611"/>
    </source>
</evidence>
<gene>
    <name evidence="2" type="ORF">TQ35_09425</name>
</gene>
<sequence length="409" mass="46974">MERILAQYKVYSATVTIKDVDEVGLYLVQEPYLNPELKRTVEKFAKSLLKSKVNVTYERVLRMVSESKVEGDPELLSYYVFKKVKYGDLTIPVYDEKVERVECYGLGIPVKVVHTTFKNYLRLASNLIFVDQRELEDLQDRFNLGKDGVYAESYTPEGHKVVEYKSEEGFQLEVIKRFSTTPSISKVCRDLKCNFDALAYLWEGMEQGGLYVIGGNPYATKALMNSILLLSKSDLKIVTIESSPKFNFEGRNWLKVDARISSEDLSNFLAASQPDVVLADMRLNLLKSLLSCPCNSMILFTDLRSVRDIMSLIVSYLGKRYKHLFLARLSGIAIYDKDLRVYSVDKLRRKTVVRRLNLSPKALALRNKGGLNDIGERLHSRRELLERVVEDNVSDEIQIRQILREYLGK</sequence>
<comment type="similarity">
    <text evidence="1">Belongs to the GSP E family.</text>
</comment>